<sequence length="267" mass="29699">MPWPCRTHHISPNDGQRPELGHWWRRRISRPTRQLQHHSRRPSGHVRPSLPASQPASYHPCPHSSISASTQQRTPRPRLLRPKKLDRRGPSSSSLSPRPTATYKPDMSVFCAWRFLGLFQLAAHDAARAAQKQTKRDVESRRRTDGQAGGRTDGCSPATATATATGAPQGNVTQRNPARLRTPPTHRTRPELFWWVLRPAAAAGASVHGRCKSVVSFTAAAGECCFFFAGLFSSFLHHSAHTRWRAGGQAGSNKKETNERTNRKICC</sequence>
<feature type="region of interest" description="Disordered" evidence="1">
    <location>
        <begin position="31"/>
        <end position="101"/>
    </location>
</feature>
<reference evidence="2 3" key="1">
    <citation type="submission" date="2024-04" db="EMBL/GenBank/DDBJ databases">
        <title>Phyllosticta paracitricarpa is synonymous to the EU quarantine fungus P. citricarpa based on phylogenomic analyses.</title>
        <authorList>
            <consortium name="Lawrence Berkeley National Laboratory"/>
            <person name="Van ingen-buijs V.A."/>
            <person name="Van westerhoven A.C."/>
            <person name="Haridas S."/>
            <person name="Skiadas P."/>
            <person name="Martin F."/>
            <person name="Groenewald J.Z."/>
            <person name="Crous P.W."/>
            <person name="Seidl M.F."/>
        </authorList>
    </citation>
    <scope>NUCLEOTIDE SEQUENCE [LARGE SCALE GENOMIC DNA]</scope>
    <source>
        <strain evidence="2 3">CPC 17464</strain>
    </source>
</reference>
<keyword evidence="3" id="KW-1185">Reference proteome</keyword>
<name>A0ABR1MEW2_9PEZI</name>
<dbReference type="EMBL" id="JBBPEH010000001">
    <property type="protein sequence ID" value="KAK7545147.1"/>
    <property type="molecule type" value="Genomic_DNA"/>
</dbReference>
<evidence type="ECO:0000313" key="2">
    <source>
        <dbReference type="EMBL" id="KAK7545147.1"/>
    </source>
</evidence>
<dbReference type="Proteomes" id="UP001360953">
    <property type="component" value="Unassembled WGS sequence"/>
</dbReference>
<feature type="compositionally biased region" description="Basic residues" evidence="1">
    <location>
        <begin position="75"/>
        <end position="86"/>
    </location>
</feature>
<organism evidence="2 3">
    <name type="scientific">Phyllosticta citribraziliensis</name>
    <dbReference type="NCBI Taxonomy" id="989973"/>
    <lineage>
        <taxon>Eukaryota</taxon>
        <taxon>Fungi</taxon>
        <taxon>Dikarya</taxon>
        <taxon>Ascomycota</taxon>
        <taxon>Pezizomycotina</taxon>
        <taxon>Dothideomycetes</taxon>
        <taxon>Dothideomycetes incertae sedis</taxon>
        <taxon>Botryosphaeriales</taxon>
        <taxon>Phyllostictaceae</taxon>
        <taxon>Phyllosticta</taxon>
    </lineage>
</organism>
<proteinExistence type="predicted"/>
<evidence type="ECO:0000256" key="1">
    <source>
        <dbReference type="SAM" id="MobiDB-lite"/>
    </source>
</evidence>
<dbReference type="GeneID" id="92029530"/>
<dbReference type="RefSeq" id="XP_066660382.1">
    <property type="nucleotide sequence ID" value="XM_066796624.1"/>
</dbReference>
<evidence type="ECO:0000313" key="3">
    <source>
        <dbReference type="Proteomes" id="UP001360953"/>
    </source>
</evidence>
<feature type="compositionally biased region" description="Polar residues" evidence="1">
    <location>
        <begin position="166"/>
        <end position="176"/>
    </location>
</feature>
<accession>A0ABR1MEW2</accession>
<protein>
    <submittedName>
        <fullName evidence="2">Uncharacterized protein</fullName>
    </submittedName>
</protein>
<gene>
    <name evidence="2" type="ORF">J3D65DRAFT_50487</name>
</gene>
<feature type="compositionally biased region" description="Basic and acidic residues" evidence="1">
    <location>
        <begin position="134"/>
        <end position="145"/>
    </location>
</feature>
<feature type="region of interest" description="Disordered" evidence="1">
    <location>
        <begin position="130"/>
        <end position="185"/>
    </location>
</feature>
<feature type="compositionally biased region" description="Low complexity" evidence="1">
    <location>
        <begin position="90"/>
        <end position="99"/>
    </location>
</feature>
<feature type="compositionally biased region" description="Basic residues" evidence="1">
    <location>
        <begin position="31"/>
        <end position="44"/>
    </location>
</feature>
<comment type="caution">
    <text evidence="2">The sequence shown here is derived from an EMBL/GenBank/DDBJ whole genome shotgun (WGS) entry which is preliminary data.</text>
</comment>